<dbReference type="Pfam" id="PF00400">
    <property type="entry name" value="WD40"/>
    <property type="match status" value="3"/>
</dbReference>
<evidence type="ECO:0000256" key="4">
    <source>
        <dbReference type="ARBA" id="ARBA00022737"/>
    </source>
</evidence>
<keyword evidence="3 6" id="KW-0853">WD repeat</keyword>
<dbReference type="GO" id="GO:0016070">
    <property type="term" value="P:RNA metabolic process"/>
    <property type="evidence" value="ECO:0007669"/>
    <property type="project" value="UniProtKB-ARBA"/>
</dbReference>
<keyword evidence="7" id="KW-0808">Transferase</keyword>
<evidence type="ECO:0000256" key="3">
    <source>
        <dbReference type="ARBA" id="ARBA00022574"/>
    </source>
</evidence>
<comment type="subcellular location">
    <subcellularLocation>
        <location evidence="1">Nucleus</location>
    </subcellularLocation>
</comment>
<accession>A0A0F7SU95</accession>
<evidence type="ECO:0000256" key="5">
    <source>
        <dbReference type="ARBA" id="ARBA00023242"/>
    </source>
</evidence>
<name>A0A0F7SU95_PHARH</name>
<dbReference type="InterPro" id="IPR036322">
    <property type="entry name" value="WD40_repeat_dom_sf"/>
</dbReference>
<feature type="non-terminal residue" evidence="7">
    <location>
        <position position="323"/>
    </location>
</feature>
<evidence type="ECO:0000256" key="1">
    <source>
        <dbReference type="ARBA" id="ARBA00004123"/>
    </source>
</evidence>
<dbReference type="GO" id="GO:0032259">
    <property type="term" value="P:methylation"/>
    <property type="evidence" value="ECO:0007669"/>
    <property type="project" value="UniProtKB-KW"/>
</dbReference>
<dbReference type="SMART" id="SM00320">
    <property type="entry name" value="WD40"/>
    <property type="match status" value="3"/>
</dbReference>
<comment type="similarity">
    <text evidence="2">Belongs to the WD repeat SWD2 family.</text>
</comment>
<dbReference type="PANTHER" id="PTHR19861:SF0">
    <property type="entry name" value="WD REPEAT-CONTAINING PROTEIN 82"/>
    <property type="match status" value="1"/>
</dbReference>
<dbReference type="GO" id="GO:0008168">
    <property type="term" value="F:methyltransferase activity"/>
    <property type="evidence" value="ECO:0007669"/>
    <property type="project" value="UniProtKB-KW"/>
</dbReference>
<organism evidence="7">
    <name type="scientific">Phaffia rhodozyma</name>
    <name type="common">Yeast</name>
    <name type="synonym">Xanthophyllomyces dendrorhous</name>
    <dbReference type="NCBI Taxonomy" id="264483"/>
    <lineage>
        <taxon>Eukaryota</taxon>
        <taxon>Fungi</taxon>
        <taxon>Dikarya</taxon>
        <taxon>Basidiomycota</taxon>
        <taxon>Agaricomycotina</taxon>
        <taxon>Tremellomycetes</taxon>
        <taxon>Cystofilobasidiales</taxon>
        <taxon>Mrakiaceae</taxon>
        <taxon>Phaffia</taxon>
    </lineage>
</organism>
<dbReference type="EMBL" id="LN483157">
    <property type="protein sequence ID" value="CED84100.1"/>
    <property type="molecule type" value="Genomic_DNA"/>
</dbReference>
<evidence type="ECO:0000313" key="7">
    <source>
        <dbReference type="EMBL" id="CED84100.1"/>
    </source>
</evidence>
<dbReference type="PROSITE" id="PS50294">
    <property type="entry name" value="WD_REPEATS_REGION"/>
    <property type="match status" value="1"/>
</dbReference>
<dbReference type="AlphaFoldDB" id="A0A0F7SU95"/>
<dbReference type="InterPro" id="IPR015943">
    <property type="entry name" value="WD40/YVTN_repeat-like_dom_sf"/>
</dbReference>
<keyword evidence="5" id="KW-0539">Nucleus</keyword>
<dbReference type="InterPro" id="IPR037867">
    <property type="entry name" value="Swd2/WDR82"/>
</dbReference>
<evidence type="ECO:0000256" key="6">
    <source>
        <dbReference type="PROSITE-ProRule" id="PRU00221"/>
    </source>
</evidence>
<dbReference type="GO" id="GO:0048188">
    <property type="term" value="C:Set1C/COMPASS complex"/>
    <property type="evidence" value="ECO:0007669"/>
    <property type="project" value="TreeGrafter"/>
</dbReference>
<dbReference type="PROSITE" id="PS50082">
    <property type="entry name" value="WD_REPEATS_2"/>
    <property type="match status" value="2"/>
</dbReference>
<dbReference type="SUPFAM" id="SSF50978">
    <property type="entry name" value="WD40 repeat-like"/>
    <property type="match status" value="1"/>
</dbReference>
<keyword evidence="4" id="KW-0677">Repeat</keyword>
<sequence length="323" mass="35157">MAPAPPIQAPSGKEQPMPVPITLTPQIMTAFKPAKVFPTAVEPGSTITSITFDDMGDNCVTSGDDDAFKLWNCRTGKHTKTFYSKKYGIDHVRFTHGKTNLIHASTRINGFIPGICCLNAPNESDDIRYHSLHDNKYLTYFTGHTDKVIALAINPSNDQFISSSLDGTVRLWDIRTPHCRGRTDIGSGTAPIVCYDNQGIVFAVAENCLPYSKIHMYDSSNFDAGPFATFIIVDPQLPLESIPPKIPIVTSLSFSPHGKYILVGTSGEVHYLLDSFTGQLLKRLVGHSGLGRNPMGDSGGTPQRGISGEEVKWSPDAKFVISG</sequence>
<dbReference type="PANTHER" id="PTHR19861">
    <property type="entry name" value="WD40 REPEAT PROTEIN SWD2"/>
    <property type="match status" value="1"/>
</dbReference>
<dbReference type="Gene3D" id="2.130.10.10">
    <property type="entry name" value="YVTN repeat-like/Quinoprotein amine dehydrogenase"/>
    <property type="match status" value="1"/>
</dbReference>
<feature type="repeat" description="WD" evidence="6">
    <location>
        <begin position="47"/>
        <end position="81"/>
    </location>
</feature>
<reference evidence="7" key="1">
    <citation type="submission" date="2014-08" db="EMBL/GenBank/DDBJ databases">
        <authorList>
            <person name="Sharma Rahul"/>
            <person name="Thines Marco"/>
        </authorList>
    </citation>
    <scope>NUCLEOTIDE SEQUENCE</scope>
</reference>
<feature type="repeat" description="WD" evidence="6">
    <location>
        <begin position="141"/>
        <end position="176"/>
    </location>
</feature>
<dbReference type="GO" id="GO:0003682">
    <property type="term" value="F:chromatin binding"/>
    <property type="evidence" value="ECO:0007669"/>
    <property type="project" value="TreeGrafter"/>
</dbReference>
<keyword evidence="7" id="KW-0489">Methyltransferase</keyword>
<protein>
    <submittedName>
        <fullName evidence="7">Histone H3 (Lys4) methyltransferase complex and RNA cleavage factor II complex, subunit SWD2</fullName>
    </submittedName>
</protein>
<evidence type="ECO:0000256" key="2">
    <source>
        <dbReference type="ARBA" id="ARBA00005616"/>
    </source>
</evidence>
<dbReference type="InterPro" id="IPR001680">
    <property type="entry name" value="WD40_rpt"/>
</dbReference>
<proteinExistence type="inferred from homology"/>